<dbReference type="OrthoDB" id="353238at2"/>
<dbReference type="PANTHER" id="PTHR19327:SF0">
    <property type="entry name" value="GOLGIN SUBFAMILY A MEMBER 4"/>
    <property type="match status" value="1"/>
</dbReference>
<protein>
    <submittedName>
        <fullName evidence="3">Chromosome segregation ATPase</fullName>
    </submittedName>
</protein>
<evidence type="ECO:0000256" key="1">
    <source>
        <dbReference type="SAM" id="Coils"/>
    </source>
</evidence>
<proteinExistence type="predicted"/>
<organism evidence="3 4">
    <name type="scientific">Alkalispirochaeta americana</name>
    <dbReference type="NCBI Taxonomy" id="159291"/>
    <lineage>
        <taxon>Bacteria</taxon>
        <taxon>Pseudomonadati</taxon>
        <taxon>Spirochaetota</taxon>
        <taxon>Spirochaetia</taxon>
        <taxon>Spirochaetales</taxon>
        <taxon>Spirochaetaceae</taxon>
        <taxon>Alkalispirochaeta</taxon>
    </lineage>
</organism>
<evidence type="ECO:0000313" key="3">
    <source>
        <dbReference type="EMBL" id="SIQ83978.1"/>
    </source>
</evidence>
<feature type="coiled-coil region" evidence="1">
    <location>
        <begin position="970"/>
        <end position="1032"/>
    </location>
</feature>
<feature type="coiled-coil region" evidence="1">
    <location>
        <begin position="825"/>
        <end position="943"/>
    </location>
</feature>
<dbReference type="NCBIfam" id="NF047516">
    <property type="entry name" value="LA_3659_fam"/>
    <property type="match status" value="1"/>
</dbReference>
<dbReference type="NCBIfam" id="NF047515">
    <property type="entry name" value="SpiroCoCo_C"/>
    <property type="match status" value="1"/>
</dbReference>
<dbReference type="Proteomes" id="UP000186400">
    <property type="component" value="Unassembled WGS sequence"/>
</dbReference>
<dbReference type="Gene3D" id="1.10.287.1490">
    <property type="match status" value="1"/>
</dbReference>
<keyword evidence="1" id="KW-0175">Coiled coil</keyword>
<feature type="coiled-coil region" evidence="1">
    <location>
        <begin position="105"/>
        <end position="149"/>
    </location>
</feature>
<sequence length="1294" mass="148461">MGFSISDIIILLVVAVALAVYRRLDHNNRSLEKVKRFVERVQGEMDEIVAEKVTMLKDIGIEVDVHQKAAKEVLKRIQAIEADLNTRSGGLEQIGTRLGAYETALTELITMTEQAEENLKRVQNESEYIDKVGKRIKVTQARIEELERSLPGIVTGFEKQNTQRLDQVESRILAETEERVNGLESRVETAAGRVQDFSEDAARIQAETEGRSRQACVEIQELHDRLLGELEQNISESTEASRRAFSSARQEMDEILVSSQEQFERHRSEGEEQHQGIRNALKELLEGTQARLQELAEKGSALETEALAALREHIEVTGRERAEEALLTVRQYTADARGRLEEEADEKIAVLQDRIDQKVEAVRNHSEAETSAMQEQFVQLRASADEWSEKTRQTIQEMDQQVERLLERALQQEQSQKESLDRHIAETEGRLETHGKHLDERISQLDSAAQEQMGGISDRLTRVSTEIDTHITQARESLDERIQLLEASQEGQYQEIRQHHEESLTRLAETFQERQGQIQELDAAAREEFSRLQELLDQGRAGIDRKIEEYRTGADRRIDTTAQEMEQRVLSSVDSRLTDYEQSLGYRFSKIEAVNNDVDELEQNLRSTMDRVSERVRSDFLAFGEELRALREQDRQDAIQGMDDLRGSMSELEGGLNELKQRAYDNVSEKLKVFEDEFFADLRDRSATMESRIESWRDEVHERLGTLQTEFEASRAAVEEQYSDDLRARLHEVQESTNGQLTKIDTQVDSFRGGIGSRMDALEQSMTGFEETLSEELVSLKDRSNQTFRQEFSQFDDRIRGELKNFENEVEGKVGQIRHAVGAGKDELEAMVEAARSDVAVWQTKVLNELRSSDAEVSNQLADARVRLSDNIQELKREFAAEREHLVDQSLDQRRALREELDKTAEDVTRLKTQLEEQGETALAEFSRRYQELRARTEEHEKQISARLEDQSSEFRGLIADTRDQFSAMREKLLGKLEEEARTLETTLQEIDKRQRGFIEQTGIFERADSLKTQLQDDIEELKNEILRVEGMRGEVRDIEGQFGKIRKMSGEVNEKMARFAADKRRIDLLEEDYRRLISLAQSVETKIEQVSNSDDQLQEITARVRSLDELQQEVETRFDRLERRRSLIDETTDGLEESRASLDDLRGQLSTLTERVEQFPGFIAKLSGQLKQVASHHKETEKAVENLASLNETLADVERRMDELKTAREWLARTETRLEEIRRDAGEQVKLLGSLMREEGKKSTSPGGGAPSLSARETVQKLAHQGWKVDEIARATKMSKGEVELILELSGRR</sequence>
<evidence type="ECO:0000313" key="4">
    <source>
        <dbReference type="Proteomes" id="UP000186400"/>
    </source>
</evidence>
<dbReference type="NCBIfam" id="NF047514">
    <property type="entry name" value="SpiroCoCo_N"/>
    <property type="match status" value="1"/>
</dbReference>
<dbReference type="EMBL" id="FTMS01000016">
    <property type="protein sequence ID" value="SIQ83978.1"/>
    <property type="molecule type" value="Genomic_DNA"/>
</dbReference>
<feature type="coiled-coil region" evidence="1">
    <location>
        <begin position="642"/>
        <end position="699"/>
    </location>
</feature>
<feature type="coiled-coil region" evidence="1">
    <location>
        <begin position="388"/>
        <end position="430"/>
    </location>
</feature>
<feature type="coiled-coil region" evidence="1">
    <location>
        <begin position="278"/>
        <end position="305"/>
    </location>
</feature>
<feature type="coiled-coil region" evidence="1">
    <location>
        <begin position="1067"/>
        <end position="1156"/>
    </location>
</feature>
<dbReference type="RefSeq" id="WP_076489532.1">
    <property type="nucleotide sequence ID" value="NZ_FTMS01000016.1"/>
</dbReference>
<evidence type="ECO:0000256" key="2">
    <source>
        <dbReference type="SAM" id="MobiDB-lite"/>
    </source>
</evidence>
<gene>
    <name evidence="3" type="ORF">SAMN05920897_11653</name>
</gene>
<dbReference type="PANTHER" id="PTHR19327">
    <property type="entry name" value="GOLGIN"/>
    <property type="match status" value="1"/>
</dbReference>
<feature type="coiled-coil region" evidence="1">
    <location>
        <begin position="1181"/>
        <end position="1215"/>
    </location>
</feature>
<name>A0A1N6W1P8_9SPIO</name>
<feature type="region of interest" description="Disordered" evidence="2">
    <location>
        <begin position="1237"/>
        <end position="1261"/>
    </location>
</feature>
<dbReference type="STRING" id="159291.SAMN05920897_11653"/>
<accession>A0A1N6W1P8</accession>
<keyword evidence="4" id="KW-1185">Reference proteome</keyword>
<dbReference type="Gene3D" id="1.20.120.20">
    <property type="entry name" value="Apolipoprotein"/>
    <property type="match status" value="1"/>
</dbReference>
<reference evidence="3 4" key="1">
    <citation type="submission" date="2017-01" db="EMBL/GenBank/DDBJ databases">
        <authorList>
            <person name="Mah S.A."/>
            <person name="Swanson W.J."/>
            <person name="Moy G.W."/>
            <person name="Vacquier V.D."/>
        </authorList>
    </citation>
    <scope>NUCLEOTIDE SEQUENCE [LARGE SCALE GENOMIC DNA]</scope>
    <source>
        <strain evidence="3 4">ASpG1</strain>
    </source>
</reference>